<evidence type="ECO:0000256" key="1">
    <source>
        <dbReference type="SAM" id="MobiDB-lite"/>
    </source>
</evidence>
<dbReference type="AlphaFoldDB" id="A0AAD9LFZ8"/>
<evidence type="ECO:0000313" key="2">
    <source>
        <dbReference type="EMBL" id="KAK1934222.1"/>
    </source>
</evidence>
<keyword evidence="3" id="KW-1185">Reference proteome</keyword>
<dbReference type="Proteomes" id="UP001259832">
    <property type="component" value="Unassembled WGS sequence"/>
</dbReference>
<feature type="region of interest" description="Disordered" evidence="1">
    <location>
        <begin position="1"/>
        <end position="20"/>
    </location>
</feature>
<comment type="caution">
    <text evidence="2">The sequence shown here is derived from an EMBL/GenBank/DDBJ whole genome shotgun (WGS) entry which is preliminary data.</text>
</comment>
<sequence length="61" mass="6735">MPRIFPVMPDEIQRHTPRDGDGCEPYLRFMSVVCAMAGTWIGGHTPDARIVWTAAFPSGMG</sequence>
<proteinExistence type="predicted"/>
<dbReference type="EMBL" id="JASMQC010000026">
    <property type="protein sequence ID" value="KAK1934222.1"/>
    <property type="molecule type" value="Genomic_DNA"/>
</dbReference>
<accession>A0AAD9LFZ8</accession>
<evidence type="ECO:0000313" key="3">
    <source>
        <dbReference type="Proteomes" id="UP001259832"/>
    </source>
</evidence>
<name>A0AAD9LFZ8_9STRA</name>
<gene>
    <name evidence="2" type="ORF">P3T76_011425</name>
</gene>
<protein>
    <submittedName>
        <fullName evidence="2">Uncharacterized protein</fullName>
    </submittedName>
</protein>
<feature type="compositionally biased region" description="Basic and acidic residues" evidence="1">
    <location>
        <begin position="11"/>
        <end position="20"/>
    </location>
</feature>
<reference evidence="2" key="1">
    <citation type="submission" date="2023-08" db="EMBL/GenBank/DDBJ databases">
        <title>Reference Genome Resource for the Citrus Pathogen Phytophthora citrophthora.</title>
        <authorList>
            <person name="Moller H."/>
            <person name="Coetzee B."/>
            <person name="Rose L.J."/>
            <person name="Van Niekerk J.M."/>
        </authorList>
    </citation>
    <scope>NUCLEOTIDE SEQUENCE</scope>
    <source>
        <strain evidence="2">STE-U-9442</strain>
    </source>
</reference>
<organism evidence="2 3">
    <name type="scientific">Phytophthora citrophthora</name>
    <dbReference type="NCBI Taxonomy" id="4793"/>
    <lineage>
        <taxon>Eukaryota</taxon>
        <taxon>Sar</taxon>
        <taxon>Stramenopiles</taxon>
        <taxon>Oomycota</taxon>
        <taxon>Peronosporomycetes</taxon>
        <taxon>Peronosporales</taxon>
        <taxon>Peronosporaceae</taxon>
        <taxon>Phytophthora</taxon>
    </lineage>
</organism>